<organism evidence="2 3">
    <name type="scientific">Botryobasidium botryosum (strain FD-172 SS1)</name>
    <dbReference type="NCBI Taxonomy" id="930990"/>
    <lineage>
        <taxon>Eukaryota</taxon>
        <taxon>Fungi</taxon>
        <taxon>Dikarya</taxon>
        <taxon>Basidiomycota</taxon>
        <taxon>Agaricomycotina</taxon>
        <taxon>Agaricomycetes</taxon>
        <taxon>Cantharellales</taxon>
        <taxon>Botryobasidiaceae</taxon>
        <taxon>Botryobasidium</taxon>
    </lineage>
</organism>
<evidence type="ECO:0000313" key="3">
    <source>
        <dbReference type="Proteomes" id="UP000027195"/>
    </source>
</evidence>
<sequence length="414" mass="43838">MEANEGPAQTGKPGCGSDCRRGGPVPPAGRAAAKTARPKQSYNADEDGEGDIEADDWEGITSSPPKPSHNASRSAPSRARAFDADDKETSSRPTITRKVSGAASALPTVDDDEADLPTPPNAPKASDSVSARSACGVDGEGTDARPPTSGAAAAHPASHAPSAQLSSPNDEENPRPAAVSRKASSSARASSTEASDTDEEDADSRSPANFRKVLGSASARPASRAPSAQLFTIKDEGAERPVANPHKATNAKPPPPDVGAIFMMTALAPRQRLLRKPSASIALTAQALRRAIPCVKQAAGRGRSTWVKKEIPPTFYERWLCLLVWVKIERATSAAIAEPFAPARRRPTKLDKAHTPLKFPVGAEVFYRRPRKRSWLMPVKPALLNGRLSCRQGYPVIHATDNAAVPFLWRALAV</sequence>
<dbReference type="AlphaFoldDB" id="A0A067M456"/>
<dbReference type="HOGENOM" id="CLU_663907_0_0_1"/>
<dbReference type="InParanoid" id="A0A067M456"/>
<feature type="compositionally biased region" description="Low complexity" evidence="1">
    <location>
        <begin position="146"/>
        <end position="168"/>
    </location>
</feature>
<dbReference type="EMBL" id="KL198127">
    <property type="protein sequence ID" value="KDQ06667.1"/>
    <property type="molecule type" value="Genomic_DNA"/>
</dbReference>
<reference evidence="3" key="1">
    <citation type="journal article" date="2014" name="Proc. Natl. Acad. Sci. U.S.A.">
        <title>Extensive sampling of basidiomycete genomes demonstrates inadequacy of the white-rot/brown-rot paradigm for wood decay fungi.</title>
        <authorList>
            <person name="Riley R."/>
            <person name="Salamov A.A."/>
            <person name="Brown D.W."/>
            <person name="Nagy L.G."/>
            <person name="Floudas D."/>
            <person name="Held B.W."/>
            <person name="Levasseur A."/>
            <person name="Lombard V."/>
            <person name="Morin E."/>
            <person name="Otillar R."/>
            <person name="Lindquist E.A."/>
            <person name="Sun H."/>
            <person name="LaButti K.M."/>
            <person name="Schmutz J."/>
            <person name="Jabbour D."/>
            <person name="Luo H."/>
            <person name="Baker S.E."/>
            <person name="Pisabarro A.G."/>
            <person name="Walton J.D."/>
            <person name="Blanchette R.A."/>
            <person name="Henrissat B."/>
            <person name="Martin F."/>
            <person name="Cullen D."/>
            <person name="Hibbett D.S."/>
            <person name="Grigoriev I.V."/>
        </authorList>
    </citation>
    <scope>NUCLEOTIDE SEQUENCE [LARGE SCALE GENOMIC DNA]</scope>
    <source>
        <strain evidence="3">FD-172 SS1</strain>
    </source>
</reference>
<name>A0A067M456_BOTB1</name>
<accession>A0A067M456</accession>
<proteinExistence type="predicted"/>
<feature type="compositionally biased region" description="Basic and acidic residues" evidence="1">
    <location>
        <begin position="80"/>
        <end position="90"/>
    </location>
</feature>
<protein>
    <submittedName>
        <fullName evidence="2">Uncharacterized protein</fullName>
    </submittedName>
</protein>
<feature type="compositionally biased region" description="Low complexity" evidence="1">
    <location>
        <begin position="175"/>
        <end position="194"/>
    </location>
</feature>
<dbReference type="Proteomes" id="UP000027195">
    <property type="component" value="Unassembled WGS sequence"/>
</dbReference>
<keyword evidence="3" id="KW-1185">Reference proteome</keyword>
<gene>
    <name evidence="2" type="ORF">BOTBODRAFT_49258</name>
</gene>
<feature type="region of interest" description="Disordered" evidence="1">
    <location>
        <begin position="1"/>
        <end position="208"/>
    </location>
</feature>
<evidence type="ECO:0000256" key="1">
    <source>
        <dbReference type="SAM" id="MobiDB-lite"/>
    </source>
</evidence>
<feature type="compositionally biased region" description="Acidic residues" evidence="1">
    <location>
        <begin position="44"/>
        <end position="58"/>
    </location>
</feature>
<evidence type="ECO:0000313" key="2">
    <source>
        <dbReference type="EMBL" id="KDQ06667.1"/>
    </source>
</evidence>